<dbReference type="Gene3D" id="2.40.420.20">
    <property type="match status" value="1"/>
</dbReference>
<dbReference type="Pfam" id="PF25876">
    <property type="entry name" value="HH_MFP_RND"/>
    <property type="match status" value="1"/>
</dbReference>
<sequence>MPTRKSQKWVKALPWLGLLAMIVILLIALQPAPVKVAVTEVYQGPLANNIHDEGRTHLRDTYKVSAPIAGYLRRVLLEQGDHVSKGDTLFVIEPTPTPSLDARTREQATQTLRATEARLLAAQANLETSLTEAQLATKEHLRIAQLYESGLVSAAEIDRAQTSLLRAQASVRSAQAAVTVAQAEVTNAKLVLEVTEGERSKNDNQVLVVPAPIDGTVLTRFRCCEGVLYAGEVIVELGNLEQLEVQVDLLSNAAVKVRPGMAAWITQWGGNTPLRGMVRRVNPTGFTKVSALGIEEQRVSVFIELQEYSPDLGNDYRVEVTITLEQVDETIAVPVTALFRENNSWQVFVLDENNKLSLRNVELGFQSGIYRQVLSGLQDHDLIVNHPSSELQDGQYVRRFNDD</sequence>
<dbReference type="SUPFAM" id="SSF111369">
    <property type="entry name" value="HlyD-like secretion proteins"/>
    <property type="match status" value="1"/>
</dbReference>
<accession>A0A432Y1E7</accession>
<feature type="transmembrane region" description="Helical" evidence="1">
    <location>
        <begin position="12"/>
        <end position="29"/>
    </location>
</feature>
<dbReference type="GO" id="GO:0015562">
    <property type="term" value="F:efflux transmembrane transporter activity"/>
    <property type="evidence" value="ECO:0007669"/>
    <property type="project" value="TreeGrafter"/>
</dbReference>
<dbReference type="PANTHER" id="PTHR30469">
    <property type="entry name" value="MULTIDRUG RESISTANCE PROTEIN MDTA"/>
    <property type="match status" value="1"/>
</dbReference>
<feature type="domain" description="Multidrug resistance protein MdtA-like alpha-helical hairpin" evidence="2">
    <location>
        <begin position="120"/>
        <end position="192"/>
    </location>
</feature>
<dbReference type="Gene3D" id="1.10.287.470">
    <property type="entry name" value="Helix hairpin bin"/>
    <property type="match status" value="1"/>
</dbReference>
<proteinExistence type="predicted"/>
<keyword evidence="5" id="KW-1185">Reference proteome</keyword>
<dbReference type="EMBL" id="PIPW01000001">
    <property type="protein sequence ID" value="RUO54761.1"/>
    <property type="molecule type" value="Genomic_DNA"/>
</dbReference>
<evidence type="ECO:0000313" key="5">
    <source>
        <dbReference type="Proteomes" id="UP000287198"/>
    </source>
</evidence>
<dbReference type="InterPro" id="IPR058637">
    <property type="entry name" value="YknX-like_C"/>
</dbReference>
<reference evidence="5" key="1">
    <citation type="journal article" date="2018" name="Front. Microbiol.">
        <title>Genome-Based Analysis Reveals the Taxonomy and Diversity of the Family Idiomarinaceae.</title>
        <authorList>
            <person name="Liu Y."/>
            <person name="Lai Q."/>
            <person name="Shao Z."/>
        </authorList>
    </citation>
    <scope>NUCLEOTIDE SEQUENCE [LARGE SCALE GENOMIC DNA]</scope>
    <source>
        <strain evidence="5">BH195</strain>
    </source>
</reference>
<dbReference type="GO" id="GO:1990281">
    <property type="term" value="C:efflux pump complex"/>
    <property type="evidence" value="ECO:0007669"/>
    <property type="project" value="TreeGrafter"/>
</dbReference>
<name>A0A432Y1E7_9GAMM</name>
<evidence type="ECO:0000259" key="2">
    <source>
        <dbReference type="Pfam" id="PF25876"/>
    </source>
</evidence>
<evidence type="ECO:0000256" key="1">
    <source>
        <dbReference type="SAM" id="Phobius"/>
    </source>
</evidence>
<feature type="domain" description="YknX-like C-terminal permuted SH3-like" evidence="3">
    <location>
        <begin position="331"/>
        <end position="398"/>
    </location>
</feature>
<dbReference type="RefSeq" id="WP_126762435.1">
    <property type="nucleotide sequence ID" value="NZ_JBHLTZ010000004.1"/>
</dbReference>
<dbReference type="Pfam" id="PF25989">
    <property type="entry name" value="YknX_C"/>
    <property type="match status" value="1"/>
</dbReference>
<dbReference type="Gene3D" id="2.40.50.100">
    <property type="match status" value="1"/>
</dbReference>
<dbReference type="Proteomes" id="UP000287198">
    <property type="component" value="Unassembled WGS sequence"/>
</dbReference>
<dbReference type="OrthoDB" id="9791520at2"/>
<organism evidence="4 5">
    <name type="scientific">Pseudidiomarina halophila</name>
    <dbReference type="NCBI Taxonomy" id="1449799"/>
    <lineage>
        <taxon>Bacteria</taxon>
        <taxon>Pseudomonadati</taxon>
        <taxon>Pseudomonadota</taxon>
        <taxon>Gammaproteobacteria</taxon>
        <taxon>Alteromonadales</taxon>
        <taxon>Idiomarinaceae</taxon>
        <taxon>Pseudidiomarina</taxon>
    </lineage>
</organism>
<evidence type="ECO:0000313" key="4">
    <source>
        <dbReference type="EMBL" id="RUO54761.1"/>
    </source>
</evidence>
<evidence type="ECO:0000259" key="3">
    <source>
        <dbReference type="Pfam" id="PF25989"/>
    </source>
</evidence>
<gene>
    <name evidence="4" type="ORF">CWI69_04985</name>
</gene>
<dbReference type="Gene3D" id="2.40.30.170">
    <property type="match status" value="1"/>
</dbReference>
<keyword evidence="1" id="KW-1133">Transmembrane helix</keyword>
<keyword evidence="1" id="KW-0472">Membrane</keyword>
<comment type="caution">
    <text evidence="4">The sequence shown here is derived from an EMBL/GenBank/DDBJ whole genome shotgun (WGS) entry which is preliminary data.</text>
</comment>
<dbReference type="AlphaFoldDB" id="A0A432Y1E7"/>
<dbReference type="PANTHER" id="PTHR30469:SF15">
    <property type="entry name" value="HLYD FAMILY OF SECRETION PROTEINS"/>
    <property type="match status" value="1"/>
</dbReference>
<protein>
    <submittedName>
        <fullName evidence="4">Efflux transporter periplasmic adaptor subunit</fullName>
    </submittedName>
</protein>
<dbReference type="InterPro" id="IPR058624">
    <property type="entry name" value="MdtA-like_HH"/>
</dbReference>
<keyword evidence="1" id="KW-0812">Transmembrane</keyword>